<accession>A0A368ULD9</accession>
<gene>
    <name evidence="1" type="ORF">DFO77_12760</name>
</gene>
<organism evidence="1 2">
    <name type="scientific">Marinilabilia salmonicolor</name>
    <dbReference type="NCBI Taxonomy" id="989"/>
    <lineage>
        <taxon>Bacteria</taxon>
        <taxon>Pseudomonadati</taxon>
        <taxon>Bacteroidota</taxon>
        <taxon>Bacteroidia</taxon>
        <taxon>Marinilabiliales</taxon>
        <taxon>Marinilabiliaceae</taxon>
        <taxon>Marinilabilia</taxon>
    </lineage>
</organism>
<evidence type="ECO:0000313" key="2">
    <source>
        <dbReference type="Proteomes" id="UP000252733"/>
    </source>
</evidence>
<dbReference type="EMBL" id="QPIZ01000027">
    <property type="protein sequence ID" value="RCW29566.1"/>
    <property type="molecule type" value="Genomic_DNA"/>
</dbReference>
<dbReference type="AlphaFoldDB" id="A0A368ULD9"/>
<evidence type="ECO:0000313" key="1">
    <source>
        <dbReference type="EMBL" id="RCW29566.1"/>
    </source>
</evidence>
<protein>
    <submittedName>
        <fullName evidence="1">Uncharacterized protein</fullName>
    </submittedName>
</protein>
<name>A0A368ULD9_9BACT</name>
<dbReference type="Proteomes" id="UP000252733">
    <property type="component" value="Unassembled WGS sequence"/>
</dbReference>
<proteinExistence type="predicted"/>
<keyword evidence="2" id="KW-1185">Reference proteome</keyword>
<sequence length="293" mass="34849">MDYSIAPDGMISGVIDTVSQEQINEIMGGDFLSDKESSILFSQVAISLQKSIKKCVPEGWNIDFVTRDMIFQENQFFRLSKVEKEMKLIENVLELIEFHADRWFTRVSKELSRDEVFLKIYTIESNIQEEKIKIKFFKKDELTMLLLDFITDILILLKKKIKIMNFEELVNDSKKEPKHLFDIWLLNAEYIERVKKWDEVMNYLAEREFLRINGQELYWEYAEGKKRNPFLAALLLKFKKKNYINIEDRKGGMYMNILKRTFNVKLSTPADYSHNSIKEWNNSKELALYDNMP</sequence>
<reference evidence="1 2" key="1">
    <citation type="submission" date="2018-07" db="EMBL/GenBank/DDBJ databases">
        <title>Freshwater and sediment microbial communities from various areas in North America, analyzing microbe dynamics in response to fracking.</title>
        <authorList>
            <person name="Lamendella R."/>
        </authorList>
    </citation>
    <scope>NUCLEOTIDE SEQUENCE [LARGE SCALE GENOMIC DNA]</scope>
    <source>
        <strain evidence="1 2">160A</strain>
    </source>
</reference>
<dbReference type="RefSeq" id="WP_114437868.1">
    <property type="nucleotide sequence ID" value="NZ_QPIZ01000027.1"/>
</dbReference>
<comment type="caution">
    <text evidence="1">The sequence shown here is derived from an EMBL/GenBank/DDBJ whole genome shotgun (WGS) entry which is preliminary data.</text>
</comment>